<sequence>MCNTTYSASVQALNDFVTQVIASSERLRVMQVDCGLPKEKQVSQAKNILQQKGKALADLFRYLSKMGLNYRKGLVMLSINEESHDFTLMPVDLEAAMAYLKPSHVLVHEFMSIYYALVGWSGNRERRAERTKRKREKEKVRSRSKIPISSKPAVRNFCSKNKTCYKKQNQVEK</sequence>
<feature type="compositionally biased region" description="Basic residues" evidence="1">
    <location>
        <begin position="129"/>
        <end position="144"/>
    </location>
</feature>
<name>A0A4C1ZXV5_EUMVA</name>
<reference evidence="2 3" key="1">
    <citation type="journal article" date="2019" name="Commun. Biol.">
        <title>The bagworm genome reveals a unique fibroin gene that provides high tensile strength.</title>
        <authorList>
            <person name="Kono N."/>
            <person name="Nakamura H."/>
            <person name="Ohtoshi R."/>
            <person name="Tomita M."/>
            <person name="Numata K."/>
            <person name="Arakawa K."/>
        </authorList>
    </citation>
    <scope>NUCLEOTIDE SEQUENCE [LARGE SCALE GENOMIC DNA]</scope>
</reference>
<dbReference type="STRING" id="151549.A0A4C1ZXV5"/>
<feature type="region of interest" description="Disordered" evidence="1">
    <location>
        <begin position="128"/>
        <end position="151"/>
    </location>
</feature>
<gene>
    <name evidence="2" type="primary">MDN1</name>
    <name evidence="2" type="ORF">EVAR_68458_1</name>
</gene>
<dbReference type="AlphaFoldDB" id="A0A4C1ZXV5"/>
<keyword evidence="3" id="KW-1185">Reference proteome</keyword>
<evidence type="ECO:0000313" key="2">
    <source>
        <dbReference type="EMBL" id="GBP92558.1"/>
    </source>
</evidence>
<evidence type="ECO:0000256" key="1">
    <source>
        <dbReference type="SAM" id="MobiDB-lite"/>
    </source>
</evidence>
<comment type="caution">
    <text evidence="2">The sequence shown here is derived from an EMBL/GenBank/DDBJ whole genome shotgun (WGS) entry which is preliminary data.</text>
</comment>
<accession>A0A4C1ZXV5</accession>
<dbReference type="OrthoDB" id="422220at2759"/>
<dbReference type="Proteomes" id="UP000299102">
    <property type="component" value="Unassembled WGS sequence"/>
</dbReference>
<evidence type="ECO:0000313" key="3">
    <source>
        <dbReference type="Proteomes" id="UP000299102"/>
    </source>
</evidence>
<organism evidence="2 3">
    <name type="scientific">Eumeta variegata</name>
    <name type="common">Bagworm moth</name>
    <name type="synonym">Eumeta japonica</name>
    <dbReference type="NCBI Taxonomy" id="151549"/>
    <lineage>
        <taxon>Eukaryota</taxon>
        <taxon>Metazoa</taxon>
        <taxon>Ecdysozoa</taxon>
        <taxon>Arthropoda</taxon>
        <taxon>Hexapoda</taxon>
        <taxon>Insecta</taxon>
        <taxon>Pterygota</taxon>
        <taxon>Neoptera</taxon>
        <taxon>Endopterygota</taxon>
        <taxon>Lepidoptera</taxon>
        <taxon>Glossata</taxon>
        <taxon>Ditrysia</taxon>
        <taxon>Tineoidea</taxon>
        <taxon>Psychidae</taxon>
        <taxon>Oiketicinae</taxon>
        <taxon>Eumeta</taxon>
    </lineage>
</organism>
<proteinExistence type="predicted"/>
<dbReference type="EMBL" id="BGZK01002284">
    <property type="protein sequence ID" value="GBP92558.1"/>
    <property type="molecule type" value="Genomic_DNA"/>
</dbReference>
<protein>
    <submittedName>
        <fullName evidence="2">Midasin</fullName>
    </submittedName>
</protein>